<keyword evidence="4" id="KW-0813">Transport</keyword>
<evidence type="ECO:0000256" key="2">
    <source>
        <dbReference type="ARBA" id="ARBA00010004"/>
    </source>
</evidence>
<dbReference type="NCBIfam" id="TIGR02473">
    <property type="entry name" value="flagell_FliJ"/>
    <property type="match status" value="1"/>
</dbReference>
<dbReference type="Gene3D" id="1.10.287.1700">
    <property type="match status" value="1"/>
</dbReference>
<keyword evidence="13" id="KW-0966">Cell projection</keyword>
<dbReference type="Proteomes" id="UP000036449">
    <property type="component" value="Unassembled WGS sequence"/>
</dbReference>
<keyword evidence="10" id="KW-1006">Bacterial flagellum protein export</keyword>
<evidence type="ECO:0000256" key="12">
    <source>
        <dbReference type="SAM" id="MobiDB-lite"/>
    </source>
</evidence>
<keyword evidence="13" id="KW-0969">Cilium</keyword>
<dbReference type="GO" id="GO:0071973">
    <property type="term" value="P:bacterial-type flagellum-dependent cell motility"/>
    <property type="evidence" value="ECO:0007669"/>
    <property type="project" value="InterPro"/>
</dbReference>
<feature type="compositionally biased region" description="Basic and acidic residues" evidence="12">
    <location>
        <begin position="107"/>
        <end position="120"/>
    </location>
</feature>
<evidence type="ECO:0000256" key="3">
    <source>
        <dbReference type="ARBA" id="ARBA00020392"/>
    </source>
</evidence>
<name>A0A0J6VWT3_9HYPH</name>
<comment type="subcellular location">
    <subcellularLocation>
        <location evidence="1">Cell membrane</location>
        <topology evidence="1">Peripheral membrane protein</topology>
        <orientation evidence="1">Cytoplasmic side</orientation>
    </subcellularLocation>
</comment>
<keyword evidence="13" id="KW-0282">Flagellum</keyword>
<dbReference type="AlphaFoldDB" id="A0A0J6VWT3"/>
<keyword evidence="7" id="KW-1005">Bacterial flagellum biogenesis</keyword>
<evidence type="ECO:0000256" key="11">
    <source>
        <dbReference type="SAM" id="Coils"/>
    </source>
</evidence>
<evidence type="ECO:0000256" key="7">
    <source>
        <dbReference type="ARBA" id="ARBA00022795"/>
    </source>
</evidence>
<evidence type="ECO:0000256" key="4">
    <source>
        <dbReference type="ARBA" id="ARBA00022448"/>
    </source>
</evidence>
<dbReference type="GO" id="GO:0044781">
    <property type="term" value="P:bacterial-type flagellum organization"/>
    <property type="evidence" value="ECO:0007669"/>
    <property type="project" value="UniProtKB-KW"/>
</dbReference>
<dbReference type="OrthoDB" id="7871364at2"/>
<dbReference type="InterPro" id="IPR012823">
    <property type="entry name" value="Flagell_FliJ"/>
</dbReference>
<keyword evidence="6" id="KW-0145">Chemotaxis</keyword>
<dbReference type="GO" id="GO:0006935">
    <property type="term" value="P:chemotaxis"/>
    <property type="evidence" value="ECO:0007669"/>
    <property type="project" value="UniProtKB-KW"/>
</dbReference>
<dbReference type="EMBL" id="LABZ01000037">
    <property type="protein sequence ID" value="KMO43771.1"/>
    <property type="molecule type" value="Genomic_DNA"/>
</dbReference>
<sequence length="135" mass="15215">MKSRDTLIRLRRFQADEKRRKVAQIEAMIADFARMAADLDREIGQEEQRAGISDPAHFAYPTYARAAAQRRDNIRRSVEDLDVQLAAAKAALAEAFEELKKVEILDDRERSGERAAENARDQASMDAIGLGRARA</sequence>
<reference evidence="13 14" key="1">
    <citation type="submission" date="2015-03" db="EMBL/GenBank/DDBJ databases">
        <title>Genome sequencing of Methylobacterium tarhaniae DSM 25844.</title>
        <authorList>
            <person name="Chaudhry V."/>
            <person name="Patil P.B."/>
        </authorList>
    </citation>
    <scope>NUCLEOTIDE SEQUENCE [LARGE SCALE GENOMIC DNA]</scope>
    <source>
        <strain evidence="13 14">DSM 25844</strain>
    </source>
</reference>
<proteinExistence type="inferred from homology"/>
<evidence type="ECO:0000256" key="9">
    <source>
        <dbReference type="ARBA" id="ARBA00023136"/>
    </source>
</evidence>
<dbReference type="PATRIC" id="fig|1187852.3.peg.4728"/>
<comment type="caution">
    <text evidence="13">The sequence shown here is derived from an EMBL/GenBank/DDBJ whole genome shotgun (WGS) entry which is preliminary data.</text>
</comment>
<organism evidence="13 14">
    <name type="scientific">Methylobacterium tarhaniae</name>
    <dbReference type="NCBI Taxonomy" id="1187852"/>
    <lineage>
        <taxon>Bacteria</taxon>
        <taxon>Pseudomonadati</taxon>
        <taxon>Pseudomonadota</taxon>
        <taxon>Alphaproteobacteria</taxon>
        <taxon>Hyphomicrobiales</taxon>
        <taxon>Methylobacteriaceae</taxon>
        <taxon>Methylobacterium</taxon>
    </lineage>
</organism>
<keyword evidence="5" id="KW-1003">Cell membrane</keyword>
<evidence type="ECO:0000313" key="14">
    <source>
        <dbReference type="Proteomes" id="UP000036449"/>
    </source>
</evidence>
<dbReference type="GO" id="GO:0005886">
    <property type="term" value="C:plasma membrane"/>
    <property type="evidence" value="ECO:0007669"/>
    <property type="project" value="UniProtKB-SubCell"/>
</dbReference>
<dbReference type="InterPro" id="IPR053716">
    <property type="entry name" value="Flag_assembly_chemotaxis_eff"/>
</dbReference>
<feature type="region of interest" description="Disordered" evidence="12">
    <location>
        <begin position="107"/>
        <end position="135"/>
    </location>
</feature>
<gene>
    <name evidence="13" type="ORF">VQ03_06765</name>
</gene>
<keyword evidence="11" id="KW-0175">Coiled coil</keyword>
<evidence type="ECO:0000256" key="6">
    <source>
        <dbReference type="ARBA" id="ARBA00022500"/>
    </source>
</evidence>
<protein>
    <recommendedName>
        <fullName evidence="3">Flagellar FliJ protein</fullName>
    </recommendedName>
</protein>
<feature type="coiled-coil region" evidence="11">
    <location>
        <begin position="71"/>
        <end position="105"/>
    </location>
</feature>
<evidence type="ECO:0000256" key="5">
    <source>
        <dbReference type="ARBA" id="ARBA00022475"/>
    </source>
</evidence>
<evidence type="ECO:0000256" key="8">
    <source>
        <dbReference type="ARBA" id="ARBA00022927"/>
    </source>
</evidence>
<keyword evidence="8" id="KW-0653">Protein transport</keyword>
<keyword evidence="14" id="KW-1185">Reference proteome</keyword>
<dbReference type="Pfam" id="PF02050">
    <property type="entry name" value="FliJ"/>
    <property type="match status" value="1"/>
</dbReference>
<dbReference type="RefSeq" id="WP_048450107.1">
    <property type="nucleotide sequence ID" value="NZ_JBNNPJ010000001.1"/>
</dbReference>
<comment type="similarity">
    <text evidence="2">Belongs to the FliJ family.</text>
</comment>
<dbReference type="GO" id="GO:0015031">
    <property type="term" value="P:protein transport"/>
    <property type="evidence" value="ECO:0007669"/>
    <property type="project" value="UniProtKB-KW"/>
</dbReference>
<evidence type="ECO:0000313" key="13">
    <source>
        <dbReference type="EMBL" id="KMO43771.1"/>
    </source>
</evidence>
<evidence type="ECO:0000256" key="10">
    <source>
        <dbReference type="ARBA" id="ARBA00023225"/>
    </source>
</evidence>
<evidence type="ECO:0000256" key="1">
    <source>
        <dbReference type="ARBA" id="ARBA00004413"/>
    </source>
</evidence>
<keyword evidence="9" id="KW-0472">Membrane</keyword>
<accession>A0A0J6VWT3</accession>
<dbReference type="GO" id="GO:0009288">
    <property type="term" value="C:bacterial-type flagellum"/>
    <property type="evidence" value="ECO:0007669"/>
    <property type="project" value="InterPro"/>
</dbReference>